<sequence>MEVEADAVADRLSMPANRLGSVQPAFGQSGAPAVPNVVKAALLENAQPLDASTRSFFQPRFGYDFSRVRLHSGEAAAESARLLDARAYTVGEHVVLGSPLDTPGAFSSRRLLAHELAHVVQQGGGMPLPGRAPHGPSQIAVPAHVARQSLAPGGSTASSARDDFLRAVDRGDAVGIESALARLTEQERGAISANPQALATLDRKLPAVTRLLVRMKLQFGQDLPADVRALVSAAEDGDADRVVTVLRANVRLRDPKDVPGLRAMLLSVFATDARKQAAVANAYVLTKDEMLAYARQSPHLVEQEAQAKRTLMSAQGRDLNLVADTNPGQTQTNSPSGTIIVSAPGGREDFALKYSHELSNLRRDLLTRDAQGRGGSPKPDQYRSGDAYADAILQWEAESVVDRAIVGAELGSHEGWISDLGRDFKAGKISKADMLKRVVAALGQFTSVGEDNRQRPARQNYKLQWERWAALAQPRH</sequence>
<feature type="domain" description="eCIS core" evidence="1">
    <location>
        <begin position="48"/>
        <end position="125"/>
    </location>
</feature>
<dbReference type="Proteomes" id="UP000189935">
    <property type="component" value="Chromosome I"/>
</dbReference>
<proteinExistence type="predicted"/>
<dbReference type="InterPro" id="IPR025295">
    <property type="entry name" value="eCIS_core_dom"/>
</dbReference>
<evidence type="ECO:0000313" key="2">
    <source>
        <dbReference type="EMBL" id="SHK85863.1"/>
    </source>
</evidence>
<organism evidence="2 3">
    <name type="scientific">Bradyrhizobium lablabi</name>
    <dbReference type="NCBI Taxonomy" id="722472"/>
    <lineage>
        <taxon>Bacteria</taxon>
        <taxon>Pseudomonadati</taxon>
        <taxon>Pseudomonadota</taxon>
        <taxon>Alphaproteobacteria</taxon>
        <taxon>Hyphomicrobiales</taxon>
        <taxon>Nitrobacteraceae</taxon>
        <taxon>Bradyrhizobium</taxon>
    </lineage>
</organism>
<reference evidence="2 3" key="1">
    <citation type="submission" date="2016-11" db="EMBL/GenBank/DDBJ databases">
        <authorList>
            <person name="Jaros S."/>
            <person name="Januszkiewicz K."/>
            <person name="Wedrychowicz H."/>
        </authorList>
    </citation>
    <scope>NUCLEOTIDE SEQUENCE [LARGE SCALE GENOMIC DNA]</scope>
    <source>
        <strain evidence="2 3">GAS499</strain>
    </source>
</reference>
<accession>A0A1M6VWI6</accession>
<gene>
    <name evidence="2" type="ORF">SAMN05444159_4377</name>
</gene>
<evidence type="ECO:0000313" key="3">
    <source>
        <dbReference type="Proteomes" id="UP000189935"/>
    </source>
</evidence>
<protein>
    <recommendedName>
        <fullName evidence="1">eCIS core domain-containing protein</fullName>
    </recommendedName>
</protein>
<dbReference type="EMBL" id="LT670844">
    <property type="protein sequence ID" value="SHK85863.1"/>
    <property type="molecule type" value="Genomic_DNA"/>
</dbReference>
<evidence type="ECO:0000259" key="1">
    <source>
        <dbReference type="Pfam" id="PF13699"/>
    </source>
</evidence>
<dbReference type="Pfam" id="PF13699">
    <property type="entry name" value="eCIS_core"/>
    <property type="match status" value="1"/>
</dbReference>
<name>A0A1M6VWI6_9BRAD</name>
<dbReference type="AlphaFoldDB" id="A0A1M6VWI6"/>